<dbReference type="GO" id="GO:0003700">
    <property type="term" value="F:DNA-binding transcription factor activity"/>
    <property type="evidence" value="ECO:0007669"/>
    <property type="project" value="InterPro"/>
</dbReference>
<evidence type="ECO:0000256" key="6">
    <source>
        <dbReference type="SAM" id="MobiDB-lite"/>
    </source>
</evidence>
<keyword evidence="4" id="KW-0804">Transcription</keyword>
<proteinExistence type="predicted"/>
<gene>
    <name evidence="8" type="ORF">VNO80_27662</name>
</gene>
<sequence length="173" mass="19136">MINIMNSMGSVNNLSVVEREYESFSAKEGPSMVKNKRPPSRGSKRDRHIKVNGRDRRVRLSAISAARIFQLTRELGKKTDGETIEWLLHKAEPAIMAATGTGIVPSITTSVDTAATFMADTTTTTTFLPLDTIAAQDANLVTVAAVARTEQPIPPFHFDFEWMQHSDLGFRDN</sequence>
<evidence type="ECO:0000313" key="9">
    <source>
        <dbReference type="Proteomes" id="UP001374584"/>
    </source>
</evidence>
<dbReference type="GO" id="GO:0043565">
    <property type="term" value="F:sequence-specific DNA binding"/>
    <property type="evidence" value="ECO:0007669"/>
    <property type="project" value="TreeGrafter"/>
</dbReference>
<organism evidence="8 9">
    <name type="scientific">Phaseolus coccineus</name>
    <name type="common">Scarlet runner bean</name>
    <name type="synonym">Phaseolus multiflorus</name>
    <dbReference type="NCBI Taxonomy" id="3886"/>
    <lineage>
        <taxon>Eukaryota</taxon>
        <taxon>Viridiplantae</taxon>
        <taxon>Streptophyta</taxon>
        <taxon>Embryophyta</taxon>
        <taxon>Tracheophyta</taxon>
        <taxon>Spermatophyta</taxon>
        <taxon>Magnoliopsida</taxon>
        <taxon>eudicotyledons</taxon>
        <taxon>Gunneridae</taxon>
        <taxon>Pentapetalae</taxon>
        <taxon>rosids</taxon>
        <taxon>fabids</taxon>
        <taxon>Fabales</taxon>
        <taxon>Fabaceae</taxon>
        <taxon>Papilionoideae</taxon>
        <taxon>50 kb inversion clade</taxon>
        <taxon>NPAAA clade</taxon>
        <taxon>indigoferoid/millettioid clade</taxon>
        <taxon>Phaseoleae</taxon>
        <taxon>Phaseolus</taxon>
    </lineage>
</organism>
<reference evidence="8 9" key="1">
    <citation type="submission" date="2024-01" db="EMBL/GenBank/DDBJ databases">
        <title>The genomes of 5 underutilized Papilionoideae crops provide insights into root nodulation and disease resistanc.</title>
        <authorList>
            <person name="Jiang F."/>
        </authorList>
    </citation>
    <scope>NUCLEOTIDE SEQUENCE [LARGE SCALE GENOMIC DNA]</scope>
    <source>
        <strain evidence="8">JINMINGXINNONG_FW02</strain>
        <tissue evidence="8">Leaves</tissue>
    </source>
</reference>
<dbReference type="PROSITE" id="PS51369">
    <property type="entry name" value="TCP"/>
    <property type="match status" value="1"/>
</dbReference>
<evidence type="ECO:0000256" key="2">
    <source>
        <dbReference type="ARBA" id="ARBA00023015"/>
    </source>
</evidence>
<feature type="region of interest" description="Disordered" evidence="6">
    <location>
        <begin position="25"/>
        <end position="47"/>
    </location>
</feature>
<dbReference type="Pfam" id="PF03634">
    <property type="entry name" value="TCP"/>
    <property type="match status" value="1"/>
</dbReference>
<comment type="subcellular location">
    <subcellularLocation>
        <location evidence="1">Nucleus</location>
    </subcellularLocation>
</comment>
<dbReference type="Proteomes" id="UP001374584">
    <property type="component" value="Unassembled WGS sequence"/>
</dbReference>
<accession>A0AAN9LGM3</accession>
<dbReference type="PANTHER" id="PTHR31072:SF170">
    <property type="entry name" value="TRANSCRIPTION FACTOR TCP15-RELATED"/>
    <property type="match status" value="1"/>
</dbReference>
<evidence type="ECO:0000313" key="8">
    <source>
        <dbReference type="EMBL" id="KAK7335680.1"/>
    </source>
</evidence>
<name>A0AAN9LGM3_PHACN</name>
<keyword evidence="5" id="KW-0539">Nucleus</keyword>
<evidence type="ECO:0000256" key="3">
    <source>
        <dbReference type="ARBA" id="ARBA00023125"/>
    </source>
</evidence>
<dbReference type="InterPro" id="IPR017887">
    <property type="entry name" value="TF_TCP_subgr"/>
</dbReference>
<evidence type="ECO:0000256" key="1">
    <source>
        <dbReference type="ARBA" id="ARBA00004123"/>
    </source>
</evidence>
<dbReference type="GO" id="GO:0005634">
    <property type="term" value="C:nucleus"/>
    <property type="evidence" value="ECO:0007669"/>
    <property type="project" value="UniProtKB-SubCell"/>
</dbReference>
<feature type="domain" description="TCP" evidence="7">
    <location>
        <begin position="44"/>
        <end position="98"/>
    </location>
</feature>
<comment type="caution">
    <text evidence="8">The sequence shown here is derived from an EMBL/GenBank/DDBJ whole genome shotgun (WGS) entry which is preliminary data.</text>
</comment>
<protein>
    <recommendedName>
        <fullName evidence="7">TCP domain-containing protein</fullName>
    </recommendedName>
</protein>
<keyword evidence="3" id="KW-0238">DNA-binding</keyword>
<evidence type="ECO:0000259" key="7">
    <source>
        <dbReference type="PROSITE" id="PS51369"/>
    </source>
</evidence>
<dbReference type="AlphaFoldDB" id="A0AAN9LGM3"/>
<dbReference type="EMBL" id="JAYMYR010000010">
    <property type="protein sequence ID" value="KAK7335680.1"/>
    <property type="molecule type" value="Genomic_DNA"/>
</dbReference>
<keyword evidence="2" id="KW-0805">Transcription regulation</keyword>
<evidence type="ECO:0000256" key="4">
    <source>
        <dbReference type="ARBA" id="ARBA00023163"/>
    </source>
</evidence>
<evidence type="ECO:0000256" key="5">
    <source>
        <dbReference type="ARBA" id="ARBA00023242"/>
    </source>
</evidence>
<dbReference type="PANTHER" id="PTHR31072">
    <property type="entry name" value="TRANSCRIPTION FACTOR TCP4-RELATED"/>
    <property type="match status" value="1"/>
</dbReference>
<keyword evidence="9" id="KW-1185">Reference proteome</keyword>
<feature type="compositionally biased region" description="Basic residues" evidence="6">
    <location>
        <begin position="34"/>
        <end position="47"/>
    </location>
</feature>
<dbReference type="InterPro" id="IPR005333">
    <property type="entry name" value="Transcription_factor_TCP"/>
</dbReference>